<evidence type="ECO:0000313" key="3">
    <source>
        <dbReference type="EMBL" id="SFQ30502.1"/>
    </source>
</evidence>
<protein>
    <submittedName>
        <fullName evidence="3">Capsular polysaccharide biosynthesis protein</fullName>
    </submittedName>
</protein>
<sequence length="227" mass="23907">MEFGDVVRLLGRRWLVVLAAVVAGGLAGLAGAALLPPSYESEVNLLFNRQGAAEVTGGSQDLLQRMPTFAALTTTAAVLDPVADRFGYPGGAQELRKKVTAVTPDSTLLLRITVTDRDPTRATRLADAVAASYADAVRTEFGTDSADNPRIVVATVQPGTAPTAPASPSVPLFVAAGAVGGLMVVTIVLMTVTTLRRPGPEDRRVRERPSPRPREPEPETEPDESRA</sequence>
<evidence type="ECO:0000313" key="4">
    <source>
        <dbReference type="Proteomes" id="UP000198727"/>
    </source>
</evidence>
<dbReference type="Proteomes" id="UP000198727">
    <property type="component" value="Unassembled WGS sequence"/>
</dbReference>
<dbReference type="InterPro" id="IPR050445">
    <property type="entry name" value="Bact_polysacc_biosynth/exp"/>
</dbReference>
<dbReference type="AlphaFoldDB" id="A0A1I5XEU3"/>
<feature type="region of interest" description="Disordered" evidence="1">
    <location>
        <begin position="198"/>
        <end position="227"/>
    </location>
</feature>
<proteinExistence type="predicted"/>
<dbReference type="STRING" id="587909.SAMN05421810_10621"/>
<keyword evidence="2" id="KW-0472">Membrane</keyword>
<feature type="transmembrane region" description="Helical" evidence="2">
    <location>
        <begin position="172"/>
        <end position="195"/>
    </location>
</feature>
<dbReference type="EMBL" id="FOWW01000006">
    <property type="protein sequence ID" value="SFQ30502.1"/>
    <property type="molecule type" value="Genomic_DNA"/>
</dbReference>
<organism evidence="3 4">
    <name type="scientific">Amycolatopsis arida</name>
    <dbReference type="NCBI Taxonomy" id="587909"/>
    <lineage>
        <taxon>Bacteria</taxon>
        <taxon>Bacillati</taxon>
        <taxon>Actinomycetota</taxon>
        <taxon>Actinomycetes</taxon>
        <taxon>Pseudonocardiales</taxon>
        <taxon>Pseudonocardiaceae</taxon>
        <taxon>Amycolatopsis</taxon>
    </lineage>
</organism>
<evidence type="ECO:0000256" key="1">
    <source>
        <dbReference type="SAM" id="MobiDB-lite"/>
    </source>
</evidence>
<feature type="transmembrane region" description="Helical" evidence="2">
    <location>
        <begin position="14"/>
        <end position="35"/>
    </location>
</feature>
<dbReference type="PANTHER" id="PTHR32309">
    <property type="entry name" value="TYROSINE-PROTEIN KINASE"/>
    <property type="match status" value="1"/>
</dbReference>
<reference evidence="4" key="1">
    <citation type="submission" date="2016-10" db="EMBL/GenBank/DDBJ databases">
        <authorList>
            <person name="Varghese N."/>
            <person name="Submissions S."/>
        </authorList>
    </citation>
    <scope>NUCLEOTIDE SEQUENCE [LARGE SCALE GENOMIC DNA]</scope>
    <source>
        <strain evidence="4">CGMCC 4.5579</strain>
    </source>
</reference>
<keyword evidence="4" id="KW-1185">Reference proteome</keyword>
<keyword evidence="2" id="KW-1133">Transmembrane helix</keyword>
<name>A0A1I5XEU3_9PSEU</name>
<dbReference type="RefSeq" id="WP_166677628.1">
    <property type="nucleotide sequence ID" value="NZ_FOWW01000006.1"/>
</dbReference>
<gene>
    <name evidence="3" type="ORF">SAMN05421810_10621</name>
</gene>
<dbReference type="PANTHER" id="PTHR32309:SF31">
    <property type="entry name" value="CAPSULAR EXOPOLYSACCHARIDE FAMILY"/>
    <property type="match status" value="1"/>
</dbReference>
<evidence type="ECO:0000256" key="2">
    <source>
        <dbReference type="SAM" id="Phobius"/>
    </source>
</evidence>
<accession>A0A1I5XEU3</accession>
<keyword evidence="2" id="KW-0812">Transmembrane</keyword>